<name>A0A402D0M5_9BACT</name>
<evidence type="ECO:0000313" key="1">
    <source>
        <dbReference type="EMBL" id="BDI33606.1"/>
    </source>
</evidence>
<dbReference type="AlphaFoldDB" id="A0A402D0M5"/>
<gene>
    <name evidence="1" type="ORF">CCAX7_56570</name>
</gene>
<protein>
    <submittedName>
        <fullName evidence="1">Uncharacterized protein</fullName>
    </submittedName>
</protein>
<dbReference type="KEGG" id="ccot:CCAX7_56570"/>
<organism evidence="1 2">
    <name type="scientific">Capsulimonas corticalis</name>
    <dbReference type="NCBI Taxonomy" id="2219043"/>
    <lineage>
        <taxon>Bacteria</taxon>
        <taxon>Bacillati</taxon>
        <taxon>Armatimonadota</taxon>
        <taxon>Armatimonadia</taxon>
        <taxon>Capsulimonadales</taxon>
        <taxon>Capsulimonadaceae</taxon>
        <taxon>Capsulimonas</taxon>
    </lineage>
</organism>
<proteinExistence type="predicted"/>
<accession>A0A402D0M5</accession>
<dbReference type="EMBL" id="AP025739">
    <property type="protein sequence ID" value="BDI33606.1"/>
    <property type="molecule type" value="Genomic_DNA"/>
</dbReference>
<dbReference type="Proteomes" id="UP000287394">
    <property type="component" value="Chromosome"/>
</dbReference>
<reference evidence="1 2" key="1">
    <citation type="journal article" date="2019" name="Int. J. Syst. Evol. Microbiol.">
        <title>Capsulimonas corticalis gen. nov., sp. nov., an aerobic capsulated bacterium, of a novel bacterial order, Capsulimonadales ord. nov., of the class Armatimonadia of the phylum Armatimonadetes.</title>
        <authorList>
            <person name="Li J."/>
            <person name="Kudo C."/>
            <person name="Tonouchi A."/>
        </authorList>
    </citation>
    <scope>NUCLEOTIDE SEQUENCE [LARGE SCALE GENOMIC DNA]</scope>
    <source>
        <strain evidence="1 2">AX-7</strain>
    </source>
</reference>
<evidence type="ECO:0000313" key="2">
    <source>
        <dbReference type="Proteomes" id="UP000287394"/>
    </source>
</evidence>
<dbReference type="RefSeq" id="WP_119323063.1">
    <property type="nucleotide sequence ID" value="NZ_AP025739.1"/>
</dbReference>
<sequence length="879" mass="95482">MTTPIGHRSTLRISYTLAGVALWSAGLSPARSADASQSAPTLAQALAHAAPPKSDLYITVNAHKVSLPKDAPAPAAGDTAAQIAAEYGRLVTGFGRVDAITATTFVVVNSPPLKPDPYDGMEPKQLIKILTSGFVDGQWKDFLSERGVGYADLTTDNQRAAFEALFPDGVMKIARGGAKKEIQGAELRQARLRLTYVTSVALPISGKTDEHVFTGGDIRAAGPEPYKMENLPFSDVDREYGVEVRSRKPAVAKPTDLDEDDPAFHPLVPVAGWKTVEDVIRAIAAATGREIYADPRYAAKSVTLLGAKGAVRAIDLMRALALCVGGTYRQVGPAFVLTNDIIGLGSKHELWRLFESRAAAMVAAPPAAPTTYTQQDIRWTSDEISPTQTQIDDYWKKWREDPRSARSDSLELYLPLQDLSATQLSAVRELQAQAVKAGQVHTTLEGTILVQSEPVVQAILPALDAPVILYDTYDNLLPPPPHNSRAIHEREEKLRQSRQSAAGAKEDKPQSLAALLAGFARRAVRLEPKSGAEVTDDLARMHDLGMNELWLKITPGTDTESDDDSIRLLQQTIVAAKAAKIAVYPDISLFVWRKYAGDEFLDRTVTDRTPMDENLLSPPPPPNVINPVSLVAPKVGERLSELIGRTSRVDGVAGMVWDNMTPRGYEQRAQFDSDWGTGAPLGYSVPARLAFLRKTHADPIDTHNNSFTATRAHVAVPGFDDDQSYEQRLYEDWRKFRISLGQMAVHSLTSALPDAFLSGPNRLPLLALPANNPMEDLYGSWDDFAKPSPALELVPWIGPDGKPIPGTERGHLRSSLVYRTVYVTAWPGASSSQIAARVIETLETDARNGEKNIVIDSIADPHSLETLSDAVSASAGDHP</sequence>
<keyword evidence="2" id="KW-1185">Reference proteome</keyword>